<dbReference type="InterPro" id="IPR029071">
    <property type="entry name" value="Ubiquitin-like_domsf"/>
</dbReference>
<reference evidence="3 4" key="1">
    <citation type="submission" date="2018-02" db="EMBL/GenBank/DDBJ databases">
        <title>The genomes of Aspergillus section Nigri reveals drivers in fungal speciation.</title>
        <authorList>
            <consortium name="DOE Joint Genome Institute"/>
            <person name="Vesth T.C."/>
            <person name="Nybo J."/>
            <person name="Theobald S."/>
            <person name="Brandl J."/>
            <person name="Frisvad J.C."/>
            <person name="Nielsen K.F."/>
            <person name="Lyhne E.K."/>
            <person name="Kogle M.E."/>
            <person name="Kuo A."/>
            <person name="Riley R."/>
            <person name="Clum A."/>
            <person name="Nolan M."/>
            <person name="Lipzen A."/>
            <person name="Salamov A."/>
            <person name="Henrissat B."/>
            <person name="Wiebenga A."/>
            <person name="De vries R.P."/>
            <person name="Grigoriev I.V."/>
            <person name="Mortensen U.H."/>
            <person name="Andersen M.R."/>
            <person name="Baker S.E."/>
        </authorList>
    </citation>
    <scope>NUCLEOTIDE SEQUENCE [LARGE SCALE GENOMIC DNA]</scope>
    <source>
        <strain evidence="3 4">CBS 101889</strain>
    </source>
</reference>
<feature type="region of interest" description="Disordered" evidence="1">
    <location>
        <begin position="1"/>
        <end position="96"/>
    </location>
</feature>
<dbReference type="STRING" id="1450537.A0A395HMW9"/>
<feature type="compositionally biased region" description="Basic and acidic residues" evidence="1">
    <location>
        <begin position="598"/>
        <end position="615"/>
    </location>
</feature>
<dbReference type="Gene3D" id="3.10.20.90">
    <property type="entry name" value="Phosphatidylinositol 3-kinase Catalytic Subunit, Chain A, domain 1"/>
    <property type="match status" value="1"/>
</dbReference>
<dbReference type="InterPro" id="IPR001849">
    <property type="entry name" value="PH_domain"/>
</dbReference>
<feature type="compositionally biased region" description="Basic and acidic residues" evidence="1">
    <location>
        <begin position="137"/>
        <end position="146"/>
    </location>
</feature>
<feature type="compositionally biased region" description="Pro residues" evidence="1">
    <location>
        <begin position="38"/>
        <end position="51"/>
    </location>
</feature>
<feature type="region of interest" description="Disordered" evidence="1">
    <location>
        <begin position="691"/>
        <end position="816"/>
    </location>
</feature>
<keyword evidence="4" id="KW-1185">Reference proteome</keyword>
<dbReference type="Gene3D" id="2.30.29.30">
    <property type="entry name" value="Pleckstrin-homology domain (PH domain)/Phosphotyrosine-binding domain (PTB)"/>
    <property type="match status" value="1"/>
</dbReference>
<dbReference type="SUPFAM" id="SSF54236">
    <property type="entry name" value="Ubiquitin-like"/>
    <property type="match status" value="1"/>
</dbReference>
<dbReference type="GeneID" id="37204532"/>
<sequence length="816" mass="89438">MAMETPDMVAAGQHTAAPMKFSRYRSVRKAASKQPPTFHSPPPPQPHPPIAALPASVSHDHVANPDAANTNTVQRSMSRYRRRVPPMQPPVPTSASTYKAPVVAANGASVAHPVSSQERSEESEMTRIRQKLALRLATREKRVPKDSEDEDVERDRHRQNAMDCLTGGEDGPGPNPFETTSNDKPADEVRGVLDSHRQNQKRANGGNVASRRTSREPKRQSLKITTTKCTQLKANPRGDSSASSPIEASPVTQFPDAPVSAVNARERRVLVQYRKTSMKICVNPSTSAQDILATGMNYMAKGDDPGKFILMESFADLGLERPLRRYESVRDVMNSWAHDEQNSLIIVPAASLDALALLDAQNVSLSQPADATFYLYYSQRPRKWDKRYVTLRSDGQVAISKKETGQESTNVCHLSDFDIYSPTASSLANNVKPPKKFCQAVKSQQKSTMFLTTENFVHYFSTNDRDMADNWHKAVQTWRSWYLVSMLGAGKPSETDNTTSSDESSSARKRPQKPLLNPFEEASNEIGAPAMPIVERTQSTKAKELFSHKKSTRERGPPPTSFPKLLTGEADLTAESSDDATFSASGLLGRTYTMRQRAMKEREEKEKRDNEERLRQGLVGTLGSRRVNGGSGSRSNTMTSTHAPDFSAVKRSQSVKAKPLVDLTPVYSEPPQHIRKGRGVTVDPGVPLIDAATGPEVPGGIQIPSATTWRRPPVPAEPMSAIEPRTRKRSNTARSINGQQRYHHTAPTTPISPVDLASGREGPFIPHSLLARAQPAPAPGPPVGHGVATGDRNATKPMLDMSPENPFAEGSLLRGL</sequence>
<feature type="region of interest" description="Disordered" evidence="1">
    <location>
        <begin position="109"/>
        <end position="253"/>
    </location>
</feature>
<dbReference type="InterPro" id="IPR011993">
    <property type="entry name" value="PH-like_dom_sf"/>
</dbReference>
<evidence type="ECO:0000313" key="3">
    <source>
        <dbReference type="EMBL" id="RAL07624.1"/>
    </source>
</evidence>
<feature type="compositionally biased region" description="Low complexity" evidence="1">
    <location>
        <begin position="495"/>
        <end position="504"/>
    </location>
</feature>
<feature type="compositionally biased region" description="Basic and acidic residues" evidence="1">
    <location>
        <begin position="184"/>
        <end position="197"/>
    </location>
</feature>
<feature type="compositionally biased region" description="Basic and acidic residues" evidence="1">
    <location>
        <begin position="118"/>
        <end position="127"/>
    </location>
</feature>
<gene>
    <name evidence="3" type="ORF">BO97DRAFT_473513</name>
</gene>
<feature type="compositionally biased region" description="Basic residues" evidence="1">
    <location>
        <begin position="22"/>
        <end position="31"/>
    </location>
</feature>
<accession>A0A395HMW9</accession>
<evidence type="ECO:0000313" key="4">
    <source>
        <dbReference type="Proteomes" id="UP000248961"/>
    </source>
</evidence>
<feature type="domain" description="PH" evidence="2">
    <location>
        <begin position="377"/>
        <end position="476"/>
    </location>
</feature>
<feature type="region of interest" description="Disordered" evidence="1">
    <location>
        <begin position="491"/>
        <end position="528"/>
    </location>
</feature>
<protein>
    <recommendedName>
        <fullName evidence="2">PH domain-containing protein</fullName>
    </recommendedName>
</protein>
<dbReference type="EMBL" id="KZ824327">
    <property type="protein sequence ID" value="RAL07624.1"/>
    <property type="molecule type" value="Genomic_DNA"/>
</dbReference>
<feature type="compositionally biased region" description="Polar residues" evidence="1">
    <location>
        <begin position="732"/>
        <end position="751"/>
    </location>
</feature>
<evidence type="ECO:0000259" key="2">
    <source>
        <dbReference type="Pfam" id="PF00169"/>
    </source>
</evidence>
<proteinExistence type="predicted"/>
<dbReference type="PANTHER" id="PTHR38700">
    <property type="entry name" value="YALI0E22418P"/>
    <property type="match status" value="1"/>
</dbReference>
<name>A0A395HMW9_ASPHC</name>
<dbReference type="VEuPathDB" id="FungiDB:BO97DRAFT_473513"/>
<feature type="compositionally biased region" description="Polar residues" evidence="1">
    <location>
        <begin position="222"/>
        <end position="252"/>
    </location>
</feature>
<feature type="compositionally biased region" description="Low complexity" evidence="1">
    <location>
        <begin position="623"/>
        <end position="636"/>
    </location>
</feature>
<dbReference type="RefSeq" id="XP_025546778.1">
    <property type="nucleotide sequence ID" value="XM_025700243.1"/>
</dbReference>
<dbReference type="OrthoDB" id="6235964at2759"/>
<feature type="compositionally biased region" description="Polar residues" evidence="1">
    <location>
        <begin position="67"/>
        <end position="77"/>
    </location>
</feature>
<feature type="region of interest" description="Disordered" evidence="1">
    <location>
        <begin position="596"/>
        <end position="615"/>
    </location>
</feature>
<dbReference type="Proteomes" id="UP000248961">
    <property type="component" value="Unassembled WGS sequence"/>
</dbReference>
<dbReference type="AlphaFoldDB" id="A0A395HMW9"/>
<dbReference type="PANTHER" id="PTHR38700:SF1">
    <property type="entry name" value="PH DOMAIN-CONTAINING PROTEIN"/>
    <property type="match status" value="1"/>
</dbReference>
<dbReference type="SUPFAM" id="SSF50729">
    <property type="entry name" value="PH domain-like"/>
    <property type="match status" value="1"/>
</dbReference>
<feature type="region of interest" description="Disordered" evidence="1">
    <location>
        <begin position="622"/>
        <end position="642"/>
    </location>
</feature>
<organism evidence="3 4">
    <name type="scientific">Aspergillus homomorphus (strain CBS 101889)</name>
    <dbReference type="NCBI Taxonomy" id="1450537"/>
    <lineage>
        <taxon>Eukaryota</taxon>
        <taxon>Fungi</taxon>
        <taxon>Dikarya</taxon>
        <taxon>Ascomycota</taxon>
        <taxon>Pezizomycotina</taxon>
        <taxon>Eurotiomycetes</taxon>
        <taxon>Eurotiomycetidae</taxon>
        <taxon>Eurotiales</taxon>
        <taxon>Aspergillaceae</taxon>
        <taxon>Aspergillus</taxon>
        <taxon>Aspergillus subgen. Circumdati</taxon>
    </lineage>
</organism>
<evidence type="ECO:0000256" key="1">
    <source>
        <dbReference type="SAM" id="MobiDB-lite"/>
    </source>
</evidence>
<dbReference type="Pfam" id="PF00169">
    <property type="entry name" value="PH"/>
    <property type="match status" value="1"/>
</dbReference>